<dbReference type="Pfam" id="PF00881">
    <property type="entry name" value="Nitroreductase"/>
    <property type="match status" value="1"/>
</dbReference>
<dbReference type="NCBIfam" id="TIGR02476">
    <property type="entry name" value="BluB"/>
    <property type="match status" value="1"/>
</dbReference>
<dbReference type="SUPFAM" id="SSF55469">
    <property type="entry name" value="FMN-dependent nitroreductase-like"/>
    <property type="match status" value="1"/>
</dbReference>
<dbReference type="GO" id="GO:0016491">
    <property type="term" value="F:oxidoreductase activity"/>
    <property type="evidence" value="ECO:0007669"/>
    <property type="project" value="UniProtKB-KW"/>
</dbReference>
<dbReference type="AlphaFoldDB" id="A0A562DK02"/>
<protein>
    <submittedName>
        <fullName evidence="5">Cob(II)yrinic acid a,c-diamide reductase /5,6-dimethylbenzimidazole synthase</fullName>
    </submittedName>
</protein>
<dbReference type="InterPro" id="IPR000415">
    <property type="entry name" value="Nitroreductase-like"/>
</dbReference>
<sequence length="219" mass="24598">MFGTEARDALYDIIRMRRDVRAEFNGERLDEDTLMRILRAAHHAPSVGNTQPWDFVVVQDEQRLKEFAEHVAGCRQAFADSLPEDRKSTFDPIKIEGIVESGTGVVVTYDPERGGKHILGRHTIDESGLFSAVLAIQNLWLAATAEGLGVGWVSFYEEDFLADFVGVSAPVRPIAWLCLGPVTRLQEIPDLERFGWRKGRPLEEAVHRDRFVAPGDLEP</sequence>
<feature type="domain" description="Nitroreductase" evidence="4">
    <location>
        <begin position="14"/>
        <end position="180"/>
    </location>
</feature>
<comment type="caution">
    <text evidence="5">The sequence shown here is derived from an EMBL/GenBank/DDBJ whole genome shotgun (WGS) entry which is preliminary data.</text>
</comment>
<reference evidence="5 6" key="1">
    <citation type="submission" date="2019-07" db="EMBL/GenBank/DDBJ databases">
        <title>Genome sequencing of lignin-degrading bacterial isolates.</title>
        <authorList>
            <person name="Gladden J."/>
        </authorList>
    </citation>
    <scope>NUCLEOTIDE SEQUENCE [LARGE SCALE GENOMIC DNA]</scope>
    <source>
        <strain evidence="5 6">J45</strain>
    </source>
</reference>
<evidence type="ECO:0000256" key="2">
    <source>
        <dbReference type="ARBA" id="ARBA00022643"/>
    </source>
</evidence>
<dbReference type="RefSeq" id="WP_145693022.1">
    <property type="nucleotide sequence ID" value="NZ_VLJT01000050.1"/>
</dbReference>
<evidence type="ECO:0000256" key="1">
    <source>
        <dbReference type="ARBA" id="ARBA00022630"/>
    </source>
</evidence>
<evidence type="ECO:0000256" key="3">
    <source>
        <dbReference type="ARBA" id="ARBA00023002"/>
    </source>
</evidence>
<evidence type="ECO:0000313" key="6">
    <source>
        <dbReference type="Proteomes" id="UP000317573"/>
    </source>
</evidence>
<dbReference type="InterPro" id="IPR012825">
    <property type="entry name" value="BluB"/>
</dbReference>
<name>A0A562DK02_RHORH</name>
<dbReference type="EMBL" id="VLJT01000050">
    <property type="protein sequence ID" value="TWH09935.1"/>
    <property type="molecule type" value="Genomic_DNA"/>
</dbReference>
<dbReference type="InterPro" id="IPR029479">
    <property type="entry name" value="Nitroreductase"/>
</dbReference>
<dbReference type="InterPro" id="IPR050627">
    <property type="entry name" value="Nitroreductase/BluB"/>
</dbReference>
<dbReference type="Proteomes" id="UP000317573">
    <property type="component" value="Unassembled WGS sequence"/>
</dbReference>
<evidence type="ECO:0000313" key="5">
    <source>
        <dbReference type="EMBL" id="TWH09935.1"/>
    </source>
</evidence>
<keyword evidence="1" id="KW-0285">Flavoprotein</keyword>
<organism evidence="5 6">
    <name type="scientific">Rhodococcus rhodochrous J45</name>
    <dbReference type="NCBI Taxonomy" id="935266"/>
    <lineage>
        <taxon>Bacteria</taxon>
        <taxon>Bacillati</taxon>
        <taxon>Actinomycetota</taxon>
        <taxon>Actinomycetes</taxon>
        <taxon>Mycobacteriales</taxon>
        <taxon>Nocardiaceae</taxon>
        <taxon>Rhodococcus</taxon>
    </lineage>
</organism>
<dbReference type="Gene3D" id="3.40.109.10">
    <property type="entry name" value="NADH Oxidase"/>
    <property type="match status" value="1"/>
</dbReference>
<keyword evidence="2" id="KW-0288">FMN</keyword>
<proteinExistence type="predicted"/>
<accession>A0A562DK02</accession>
<gene>
    <name evidence="5" type="ORF">L618_000500002550</name>
</gene>
<dbReference type="PANTHER" id="PTHR23026">
    <property type="entry name" value="NADPH NITROREDUCTASE"/>
    <property type="match status" value="1"/>
</dbReference>
<evidence type="ECO:0000259" key="4">
    <source>
        <dbReference type="Pfam" id="PF00881"/>
    </source>
</evidence>
<dbReference type="PANTHER" id="PTHR23026:SF90">
    <property type="entry name" value="IODOTYROSINE DEIODINASE 1"/>
    <property type="match status" value="1"/>
</dbReference>
<keyword evidence="3" id="KW-0560">Oxidoreductase</keyword>